<comment type="caution">
    <text evidence="1">The sequence shown here is derived from an EMBL/GenBank/DDBJ whole genome shotgun (WGS) entry which is preliminary data.</text>
</comment>
<name>A0ACC0Z9I0_9ROSI</name>
<evidence type="ECO:0000313" key="2">
    <source>
        <dbReference type="Proteomes" id="UP001163603"/>
    </source>
</evidence>
<proteinExistence type="predicted"/>
<gene>
    <name evidence="1" type="ORF">Pint_04598</name>
</gene>
<accession>A0ACC0Z9I0</accession>
<keyword evidence="2" id="KW-1185">Reference proteome</keyword>
<sequence>MFASHLGKLELARATLANSWAVVTGFAFMTGLNGALETLCGQGFGARLYKIVGIYLQAYCIISFFFSIILSVVWIYTEPILILLHQDPDISKQAALYMKYLIPGLFAYGILRSILRFLQTQSIVLPLVLISVLPVGTCFGVAYALVHRTSLGFKGAALAALKTGPAFCRDGLSNELGADYSNRAKNAMAVTLELSVILALLVGLALVFGHDIWDKLFTDSPEIIKKISSFTPFLAISISLDSVQGVLSGFVDWVDLRALQPSLILIDYIVQKLE</sequence>
<dbReference type="EMBL" id="CM047738">
    <property type="protein sequence ID" value="KAJ0046675.1"/>
    <property type="molecule type" value="Genomic_DNA"/>
</dbReference>
<evidence type="ECO:0000313" key="1">
    <source>
        <dbReference type="EMBL" id="KAJ0046675.1"/>
    </source>
</evidence>
<protein>
    <submittedName>
        <fullName evidence="1">Uncharacterized protein</fullName>
    </submittedName>
</protein>
<organism evidence="1 2">
    <name type="scientific">Pistacia integerrima</name>
    <dbReference type="NCBI Taxonomy" id="434235"/>
    <lineage>
        <taxon>Eukaryota</taxon>
        <taxon>Viridiplantae</taxon>
        <taxon>Streptophyta</taxon>
        <taxon>Embryophyta</taxon>
        <taxon>Tracheophyta</taxon>
        <taxon>Spermatophyta</taxon>
        <taxon>Magnoliopsida</taxon>
        <taxon>eudicotyledons</taxon>
        <taxon>Gunneridae</taxon>
        <taxon>Pentapetalae</taxon>
        <taxon>rosids</taxon>
        <taxon>malvids</taxon>
        <taxon>Sapindales</taxon>
        <taxon>Anacardiaceae</taxon>
        <taxon>Pistacia</taxon>
    </lineage>
</organism>
<dbReference type="Proteomes" id="UP001163603">
    <property type="component" value="Chromosome 3"/>
</dbReference>
<reference evidence="2" key="1">
    <citation type="journal article" date="2023" name="G3 (Bethesda)">
        <title>Genome assembly and association tests identify interacting loci associated with vigor, precocity, and sex in interspecific pistachio rootstocks.</title>
        <authorList>
            <person name="Palmer W."/>
            <person name="Jacygrad E."/>
            <person name="Sagayaradj S."/>
            <person name="Cavanaugh K."/>
            <person name="Han R."/>
            <person name="Bertier L."/>
            <person name="Beede B."/>
            <person name="Kafkas S."/>
            <person name="Golino D."/>
            <person name="Preece J."/>
            <person name="Michelmore R."/>
        </authorList>
    </citation>
    <scope>NUCLEOTIDE SEQUENCE [LARGE SCALE GENOMIC DNA]</scope>
</reference>